<dbReference type="Proteomes" id="UP000499080">
    <property type="component" value="Unassembled WGS sequence"/>
</dbReference>
<gene>
    <name evidence="1" type="ORF">AVEN_107551_1</name>
</gene>
<evidence type="ECO:0000313" key="2">
    <source>
        <dbReference type="Proteomes" id="UP000499080"/>
    </source>
</evidence>
<proteinExistence type="predicted"/>
<keyword evidence="2" id="KW-1185">Reference proteome</keyword>
<dbReference type="EMBL" id="BGPR01006856">
    <property type="protein sequence ID" value="GBN22369.1"/>
    <property type="molecule type" value="Genomic_DNA"/>
</dbReference>
<comment type="caution">
    <text evidence="1">The sequence shown here is derived from an EMBL/GenBank/DDBJ whole genome shotgun (WGS) entry which is preliminary data.</text>
</comment>
<protein>
    <submittedName>
        <fullName evidence="1">Uncharacterized protein</fullName>
    </submittedName>
</protein>
<organism evidence="1 2">
    <name type="scientific">Araneus ventricosus</name>
    <name type="common">Orbweaver spider</name>
    <name type="synonym">Epeira ventricosa</name>
    <dbReference type="NCBI Taxonomy" id="182803"/>
    <lineage>
        <taxon>Eukaryota</taxon>
        <taxon>Metazoa</taxon>
        <taxon>Ecdysozoa</taxon>
        <taxon>Arthropoda</taxon>
        <taxon>Chelicerata</taxon>
        <taxon>Arachnida</taxon>
        <taxon>Araneae</taxon>
        <taxon>Araneomorphae</taxon>
        <taxon>Entelegynae</taxon>
        <taxon>Araneoidea</taxon>
        <taxon>Araneidae</taxon>
        <taxon>Araneus</taxon>
    </lineage>
</organism>
<evidence type="ECO:0000313" key="1">
    <source>
        <dbReference type="EMBL" id="GBN22369.1"/>
    </source>
</evidence>
<name>A0A4Y2M6S9_ARAVE</name>
<sequence>MHNESYFGAVLVILNRGQKTRTPELPRPLHTSASQQRENVWTPTYDLTCNRPTYTADLQWNLEPSGPKVKTLPLGYHGPRYPLIGRLSVCLSVCMRTRKLQDATNLKNFIWYIVSSPDLLMYVKFWTKSSKGLFVFVSPFVYIRPRRRR</sequence>
<dbReference type="OrthoDB" id="5985073at2759"/>
<accession>A0A4Y2M6S9</accession>
<reference evidence="1 2" key="1">
    <citation type="journal article" date="2019" name="Sci. Rep.">
        <title>Orb-weaving spider Araneus ventricosus genome elucidates the spidroin gene catalogue.</title>
        <authorList>
            <person name="Kono N."/>
            <person name="Nakamura H."/>
            <person name="Ohtoshi R."/>
            <person name="Moran D.A.P."/>
            <person name="Shinohara A."/>
            <person name="Yoshida Y."/>
            <person name="Fujiwara M."/>
            <person name="Mori M."/>
            <person name="Tomita M."/>
            <person name="Arakawa K."/>
        </authorList>
    </citation>
    <scope>NUCLEOTIDE SEQUENCE [LARGE SCALE GENOMIC DNA]</scope>
</reference>
<dbReference type="AlphaFoldDB" id="A0A4Y2M6S9"/>